<evidence type="ECO:0000313" key="10">
    <source>
        <dbReference type="Proteomes" id="UP001217500"/>
    </source>
</evidence>
<dbReference type="EMBL" id="CP116805">
    <property type="protein sequence ID" value="WCL55485.1"/>
    <property type="molecule type" value="Genomic_DNA"/>
</dbReference>
<evidence type="ECO:0000256" key="4">
    <source>
        <dbReference type="ARBA" id="ARBA00022989"/>
    </source>
</evidence>
<accession>A0AAF0BN39</accession>
<organism evidence="9 10">
    <name type="scientific">Gimibacter soli</name>
    <dbReference type="NCBI Taxonomy" id="3024400"/>
    <lineage>
        <taxon>Bacteria</taxon>
        <taxon>Pseudomonadati</taxon>
        <taxon>Pseudomonadota</taxon>
        <taxon>Alphaproteobacteria</taxon>
        <taxon>Kordiimonadales</taxon>
        <taxon>Temperatibacteraceae</taxon>
        <taxon>Gimibacter</taxon>
    </lineage>
</organism>
<feature type="transmembrane region" description="Helical" evidence="6">
    <location>
        <begin position="23"/>
        <end position="44"/>
    </location>
</feature>
<keyword evidence="3 6" id="KW-0812">Transmembrane</keyword>
<feature type="domain" description="ABC3 transporter permease C-terminal" evidence="7">
    <location>
        <begin position="270"/>
        <end position="387"/>
    </location>
</feature>
<evidence type="ECO:0000256" key="6">
    <source>
        <dbReference type="SAM" id="Phobius"/>
    </source>
</evidence>
<dbReference type="GO" id="GO:0022857">
    <property type="term" value="F:transmembrane transporter activity"/>
    <property type="evidence" value="ECO:0007669"/>
    <property type="project" value="TreeGrafter"/>
</dbReference>
<dbReference type="Proteomes" id="UP001217500">
    <property type="component" value="Chromosome"/>
</dbReference>
<dbReference type="RefSeq" id="WP_289505304.1">
    <property type="nucleotide sequence ID" value="NZ_CP116805.1"/>
</dbReference>
<dbReference type="PANTHER" id="PTHR30572:SF15">
    <property type="entry name" value="ABC TRANSPORTER PERMEASE"/>
    <property type="match status" value="1"/>
</dbReference>
<gene>
    <name evidence="9" type="ORF">PH603_06895</name>
</gene>
<evidence type="ECO:0000313" key="9">
    <source>
        <dbReference type="EMBL" id="WCL55485.1"/>
    </source>
</evidence>
<dbReference type="Pfam" id="PF02687">
    <property type="entry name" value="FtsX"/>
    <property type="match status" value="1"/>
</dbReference>
<keyword evidence="4 6" id="KW-1133">Transmembrane helix</keyword>
<evidence type="ECO:0000256" key="1">
    <source>
        <dbReference type="ARBA" id="ARBA00004651"/>
    </source>
</evidence>
<protein>
    <submittedName>
        <fullName evidence="9">ABC transporter permease</fullName>
    </submittedName>
</protein>
<dbReference type="PANTHER" id="PTHR30572">
    <property type="entry name" value="MEMBRANE COMPONENT OF TRANSPORTER-RELATED"/>
    <property type="match status" value="1"/>
</dbReference>
<dbReference type="KEGG" id="gso:PH603_06895"/>
<comment type="subcellular location">
    <subcellularLocation>
        <location evidence="1">Cell membrane</location>
        <topology evidence="1">Multi-pass membrane protein</topology>
    </subcellularLocation>
</comment>
<sequence>MGSLISQINAVVAMNVKSLPQRAWMSAATVFAVAIVVAVLLAFLAMANGFQATVAGTGARDVAIAMREGAQAELNSVLMKEQVDLLTAGPGIAKGDAGPIVSPELYVVVDGIKKASDTKANLPLRGLADAGMKMRGDLKIVEGRMFMPGTNELIVGAGALKEFEGFELGREVTFARSRWTVVGVFSMDGKVAESELWADLGSVQSLFQRGNSFQTVRLKLDDPAAIEALKAYNEADPRLKLDIKSEADYFADQASGMSDLIMYLGWPLGIAMAFGALAGALNTMYTSVANRAREIATLRAIGFGGTAAFVGTLAESMVLALMGGLLGAVAAYLFFDGITASTLGGSFTQVVFSFKLSPALIWQAAVLALIIGFIGGVFPAWRAARLPVVVAFRSA</sequence>
<dbReference type="AlphaFoldDB" id="A0AAF0BN39"/>
<name>A0AAF0BN39_9PROT</name>
<evidence type="ECO:0000259" key="8">
    <source>
        <dbReference type="Pfam" id="PF12704"/>
    </source>
</evidence>
<proteinExistence type="predicted"/>
<feature type="transmembrane region" description="Helical" evidence="6">
    <location>
        <begin position="301"/>
        <end position="322"/>
    </location>
</feature>
<evidence type="ECO:0000259" key="7">
    <source>
        <dbReference type="Pfam" id="PF02687"/>
    </source>
</evidence>
<evidence type="ECO:0000256" key="3">
    <source>
        <dbReference type="ARBA" id="ARBA00022692"/>
    </source>
</evidence>
<reference evidence="9" key="1">
    <citation type="submission" date="2023-01" db="EMBL/GenBank/DDBJ databases">
        <title>The genome sequence of Kordiimonadaceae bacterium 6D33.</title>
        <authorList>
            <person name="Liu Y."/>
        </authorList>
    </citation>
    <scope>NUCLEOTIDE SEQUENCE</scope>
    <source>
        <strain evidence="9">6D33</strain>
    </source>
</reference>
<dbReference type="GO" id="GO:0005886">
    <property type="term" value="C:plasma membrane"/>
    <property type="evidence" value="ECO:0007669"/>
    <property type="project" value="UniProtKB-SubCell"/>
</dbReference>
<feature type="transmembrane region" description="Helical" evidence="6">
    <location>
        <begin position="260"/>
        <end position="281"/>
    </location>
</feature>
<keyword evidence="2" id="KW-1003">Cell membrane</keyword>
<evidence type="ECO:0000256" key="5">
    <source>
        <dbReference type="ARBA" id="ARBA00023136"/>
    </source>
</evidence>
<feature type="transmembrane region" description="Helical" evidence="6">
    <location>
        <begin position="360"/>
        <end position="381"/>
    </location>
</feature>
<keyword evidence="10" id="KW-1185">Reference proteome</keyword>
<dbReference type="InterPro" id="IPR025857">
    <property type="entry name" value="MacB_PCD"/>
</dbReference>
<dbReference type="Pfam" id="PF12704">
    <property type="entry name" value="MacB_PCD"/>
    <property type="match status" value="1"/>
</dbReference>
<dbReference type="InterPro" id="IPR003838">
    <property type="entry name" value="ABC3_permease_C"/>
</dbReference>
<keyword evidence="5 6" id="KW-0472">Membrane</keyword>
<feature type="domain" description="MacB-like periplasmic core" evidence="8">
    <location>
        <begin position="26"/>
        <end position="231"/>
    </location>
</feature>
<evidence type="ECO:0000256" key="2">
    <source>
        <dbReference type="ARBA" id="ARBA00022475"/>
    </source>
</evidence>
<dbReference type="InterPro" id="IPR050250">
    <property type="entry name" value="Macrolide_Exporter_MacB"/>
</dbReference>